<accession>A0A098B6A3</accession>
<evidence type="ECO:0000313" key="1">
    <source>
        <dbReference type="EMBL" id="CDX03406.1"/>
    </source>
</evidence>
<evidence type="ECO:0000313" key="3">
    <source>
        <dbReference type="Proteomes" id="UP000054623"/>
    </source>
</evidence>
<organism evidence="1">
    <name type="scientific">Desulfitobacterium hafniense</name>
    <name type="common">Desulfitobacterium frappieri</name>
    <dbReference type="NCBI Taxonomy" id="49338"/>
    <lineage>
        <taxon>Bacteria</taxon>
        <taxon>Bacillati</taxon>
        <taxon>Bacillota</taxon>
        <taxon>Clostridia</taxon>
        <taxon>Eubacteriales</taxon>
        <taxon>Desulfitobacteriaceae</taxon>
        <taxon>Desulfitobacterium</taxon>
    </lineage>
</organism>
<dbReference type="Proteomes" id="UP000054623">
    <property type="component" value="Unassembled WGS sequence"/>
</dbReference>
<dbReference type="OrthoDB" id="5507947at2"/>
<evidence type="ECO:0000313" key="2">
    <source>
        <dbReference type="EMBL" id="KTE92262.1"/>
    </source>
</evidence>
<dbReference type="RefSeq" id="WP_005816992.1">
    <property type="nucleotide sequence ID" value="NZ_CABKQQ010000060.1"/>
</dbReference>
<dbReference type="PATRIC" id="fig|49338.4.peg.3782"/>
<sequence>MFLGANYLLEIFSKGEIKGRKKLQKIVYLLEHKGMDAPYRYSYHRYGPYSAQLQEEIEFLVQHDFIEEVTKNGTYEYKITDEGERFRKQIGQKNVSINNELLAKLNEESSQFLEMLSTYIFLLDSGYEQNAARIKAAELKPHLKDLIPKVCEYYSDKLN</sequence>
<dbReference type="OMA" id="IAKKMQY"/>
<dbReference type="EMBL" id="LK996017">
    <property type="protein sequence ID" value="CDX03406.1"/>
    <property type="molecule type" value="Genomic_DNA"/>
</dbReference>
<proteinExistence type="predicted"/>
<dbReference type="InterPro" id="IPR036388">
    <property type="entry name" value="WH-like_DNA-bd_sf"/>
</dbReference>
<gene>
    <name evidence="2" type="ORF">AT727_04850</name>
    <name evidence="1" type="ORF">DPCES_3520</name>
</gene>
<dbReference type="EMBL" id="LOCK01000017">
    <property type="protein sequence ID" value="KTE92262.1"/>
    <property type="molecule type" value="Genomic_DNA"/>
</dbReference>
<dbReference type="AlphaFoldDB" id="A0A098B6A3"/>
<name>A0A098B6A3_DESHA</name>
<reference evidence="1" key="1">
    <citation type="submission" date="2014-07" db="EMBL/GenBank/DDBJ databases">
        <authorList>
            <person name="Hornung V.Bastian."/>
        </authorList>
    </citation>
    <scope>NUCLEOTIDE SEQUENCE</scope>
    <source>
        <strain evidence="1">PCE-S</strain>
    </source>
</reference>
<reference evidence="2 3" key="2">
    <citation type="submission" date="2015-12" db="EMBL/GenBank/DDBJ databases">
        <title>Draft Genome Sequence of Desulfitobacterium hafniense Strain DH, a Sulfate-reducing Bacterium Isolated from Paddy Soils.</title>
        <authorList>
            <person name="Bao P."/>
            <person name="Zhang X."/>
            <person name="Li G."/>
        </authorList>
    </citation>
    <scope>NUCLEOTIDE SEQUENCE [LARGE SCALE GENOMIC DNA]</scope>
    <source>
        <strain evidence="2 3">DH</strain>
    </source>
</reference>
<dbReference type="Gene3D" id="1.10.10.10">
    <property type="entry name" value="Winged helix-like DNA-binding domain superfamily/Winged helix DNA-binding domain"/>
    <property type="match status" value="1"/>
</dbReference>
<protein>
    <submittedName>
        <fullName evidence="1">Uncharacterized protein</fullName>
    </submittedName>
</protein>